<dbReference type="EMBL" id="JAQQWI010000006">
    <property type="protein sequence ID" value="KAK8033683.1"/>
    <property type="molecule type" value="Genomic_DNA"/>
</dbReference>
<sequence>MYLRISSTLQRADIINVLIHGWQDLETLPRSPNIRSGNIQSWMHLLAVKSDLLGHHSHLHEEESKNCPDRAPAEFRPSSALSVIAAAKRFSPVSRHGLSTKEFLTSVSSEAFTTGDEGPRLFVTNSQNLLHPNPAAIDEFAEKLPTYGIPKSEWAPKIISPRGAGWLFGDKAATEFNQVNEA</sequence>
<name>A0ABR1SH87_9PEZI</name>
<evidence type="ECO:0000313" key="2">
    <source>
        <dbReference type="Proteomes" id="UP001396898"/>
    </source>
</evidence>
<dbReference type="Proteomes" id="UP001396898">
    <property type="component" value="Unassembled WGS sequence"/>
</dbReference>
<keyword evidence="2" id="KW-1185">Reference proteome</keyword>
<accession>A0ABR1SH87</accession>
<evidence type="ECO:0000313" key="1">
    <source>
        <dbReference type="EMBL" id="KAK8033683.1"/>
    </source>
</evidence>
<gene>
    <name evidence="1" type="ORF">PG991_003081</name>
</gene>
<reference evidence="1 2" key="1">
    <citation type="submission" date="2023-01" db="EMBL/GenBank/DDBJ databases">
        <title>Analysis of 21 Apiospora genomes using comparative genomics revels a genus with tremendous synthesis potential of carbohydrate active enzymes and secondary metabolites.</title>
        <authorList>
            <person name="Sorensen T."/>
        </authorList>
    </citation>
    <scope>NUCLEOTIDE SEQUENCE [LARGE SCALE GENOMIC DNA]</scope>
    <source>
        <strain evidence="1 2">CBS 20057</strain>
    </source>
</reference>
<protein>
    <submittedName>
        <fullName evidence="1">Uncharacterized protein</fullName>
    </submittedName>
</protein>
<organism evidence="1 2">
    <name type="scientific">Apiospora marii</name>
    <dbReference type="NCBI Taxonomy" id="335849"/>
    <lineage>
        <taxon>Eukaryota</taxon>
        <taxon>Fungi</taxon>
        <taxon>Dikarya</taxon>
        <taxon>Ascomycota</taxon>
        <taxon>Pezizomycotina</taxon>
        <taxon>Sordariomycetes</taxon>
        <taxon>Xylariomycetidae</taxon>
        <taxon>Amphisphaeriales</taxon>
        <taxon>Apiosporaceae</taxon>
        <taxon>Apiospora</taxon>
    </lineage>
</organism>
<comment type="caution">
    <text evidence="1">The sequence shown here is derived from an EMBL/GenBank/DDBJ whole genome shotgun (WGS) entry which is preliminary data.</text>
</comment>
<proteinExistence type="predicted"/>